<evidence type="ECO:0000313" key="1">
    <source>
        <dbReference type="EMBL" id="MBE9639013.1"/>
    </source>
</evidence>
<comment type="caution">
    <text evidence="1">The sequence shown here is derived from an EMBL/GenBank/DDBJ whole genome shotgun (WGS) entry which is preliminary data.</text>
</comment>
<reference evidence="1 2" key="1">
    <citation type="journal article" date="2021" name="Int. J. Syst. Evol. Microbiol.">
        <title>Salipiger mangrovisoli sp. nov., isolated from mangrove soil and the proposal for the reclassification of Paraphaeobacter pallidus as Salipiger pallidus comb. nov.</title>
        <authorList>
            <person name="Du J."/>
            <person name="Liu Y."/>
            <person name="Pei T."/>
            <person name="Deng M.R."/>
            <person name="Zhu H."/>
        </authorList>
    </citation>
    <scope>NUCLEOTIDE SEQUENCE [LARGE SCALE GENOMIC DNA]</scope>
    <source>
        <strain evidence="1 2">6D45A</strain>
    </source>
</reference>
<dbReference type="RefSeq" id="WP_194136311.1">
    <property type="nucleotide sequence ID" value="NZ_JADFFK010000016.1"/>
</dbReference>
<protein>
    <submittedName>
        <fullName evidence="1">Uncharacterized protein</fullName>
    </submittedName>
</protein>
<dbReference type="EMBL" id="JADFFK010000016">
    <property type="protein sequence ID" value="MBE9639013.1"/>
    <property type="molecule type" value="Genomic_DNA"/>
</dbReference>
<proteinExistence type="predicted"/>
<accession>A0ABR9X5Y4</accession>
<evidence type="ECO:0000313" key="2">
    <source>
        <dbReference type="Proteomes" id="UP000607796"/>
    </source>
</evidence>
<dbReference type="Proteomes" id="UP000607796">
    <property type="component" value="Unassembled WGS sequence"/>
</dbReference>
<name>A0ABR9X5Y4_9RHOB</name>
<keyword evidence="2" id="KW-1185">Reference proteome</keyword>
<organism evidence="1 2">
    <name type="scientific">Salipiger mangrovisoli</name>
    <dbReference type="NCBI Taxonomy" id="2865933"/>
    <lineage>
        <taxon>Bacteria</taxon>
        <taxon>Pseudomonadati</taxon>
        <taxon>Pseudomonadota</taxon>
        <taxon>Alphaproteobacteria</taxon>
        <taxon>Rhodobacterales</taxon>
        <taxon>Roseobacteraceae</taxon>
        <taxon>Salipiger</taxon>
    </lineage>
</organism>
<gene>
    <name evidence="1" type="ORF">IQ782_19340</name>
</gene>
<sequence>MQYSGLNEFLKRGAAGLGARADDRPLAMIFCEDQAEVSTTARHHMQLGFAPVLLFMPRHLTLAADVAERAHRIDFDPHAEDAVTRTVTRVAAAAPGRWMYYCYNAEFLFYPFCETRSIGEMLAFHAEERRDAMLSYVVDLYAGDLAAAPNAVSLDDAWLDRSGYYALARPDPARANRPKERQLDFFGGLRWRFEEHVPKARRKIDRIALFRAEKGLELRNDHTFSDEEYNTYACPWHHNVTAAIASFRTAKALKRNPGSSDQIRSFRWHNSAQFEWHSRQLLDLGLMEPGQWF</sequence>